<dbReference type="GeneID" id="134285776"/>
<keyword evidence="3" id="KW-0540">Nuclease</keyword>
<dbReference type="PANTHER" id="PTHR37984:SF5">
    <property type="entry name" value="PROTEIN NYNRIN-LIKE"/>
    <property type="match status" value="1"/>
</dbReference>
<accession>A0ABM1ZR22</accession>
<protein>
    <recommendedName>
        <fullName evidence="8">Peptidase A2 domain-containing protein</fullName>
    </recommendedName>
</protein>
<keyword evidence="4" id="KW-0378">Hydrolase</keyword>
<dbReference type="Gene3D" id="2.40.70.10">
    <property type="entry name" value="Acid Proteases"/>
    <property type="match status" value="1"/>
</dbReference>
<dbReference type="InterPro" id="IPR050951">
    <property type="entry name" value="Retrovirus_Pol_polyprotein"/>
</dbReference>
<feature type="compositionally biased region" description="Basic residues" evidence="5">
    <location>
        <begin position="251"/>
        <end position="264"/>
    </location>
</feature>
<dbReference type="SUPFAM" id="SSF50630">
    <property type="entry name" value="Acid proteases"/>
    <property type="match status" value="1"/>
</dbReference>
<keyword evidence="7" id="KW-1185">Reference proteome</keyword>
<evidence type="ECO:0000256" key="5">
    <source>
        <dbReference type="SAM" id="MobiDB-lite"/>
    </source>
</evidence>
<reference evidence="7" key="1">
    <citation type="journal article" date="2015" name="Proc. Natl. Acad. Sci. U.S.A.">
        <title>Genome sequence of the Asian Tiger mosquito, Aedes albopictus, reveals insights into its biology, genetics, and evolution.</title>
        <authorList>
            <person name="Chen X.G."/>
            <person name="Jiang X."/>
            <person name="Gu J."/>
            <person name="Xu M."/>
            <person name="Wu Y."/>
            <person name="Deng Y."/>
            <person name="Zhang C."/>
            <person name="Bonizzoni M."/>
            <person name="Dermauw W."/>
            <person name="Vontas J."/>
            <person name="Armbruster P."/>
            <person name="Huang X."/>
            <person name="Yang Y."/>
            <person name="Zhang H."/>
            <person name="He W."/>
            <person name="Peng H."/>
            <person name="Liu Y."/>
            <person name="Wu K."/>
            <person name="Chen J."/>
            <person name="Lirakis M."/>
            <person name="Topalis P."/>
            <person name="Van Leeuwen T."/>
            <person name="Hall A.B."/>
            <person name="Jiang X."/>
            <person name="Thorpe C."/>
            <person name="Mueller R.L."/>
            <person name="Sun C."/>
            <person name="Waterhouse R.M."/>
            <person name="Yan G."/>
            <person name="Tu Z.J."/>
            <person name="Fang X."/>
            <person name="James A.A."/>
        </authorList>
    </citation>
    <scope>NUCLEOTIDE SEQUENCE [LARGE SCALE GENOMIC DNA]</scope>
    <source>
        <strain evidence="7">Foshan</strain>
    </source>
</reference>
<evidence type="ECO:0000313" key="6">
    <source>
        <dbReference type="EnsemblMetazoa" id="AALFPA23_020842.P30781"/>
    </source>
</evidence>
<organism evidence="6 7">
    <name type="scientific">Aedes albopictus</name>
    <name type="common">Asian tiger mosquito</name>
    <name type="synonym">Stegomyia albopicta</name>
    <dbReference type="NCBI Taxonomy" id="7160"/>
    <lineage>
        <taxon>Eukaryota</taxon>
        <taxon>Metazoa</taxon>
        <taxon>Ecdysozoa</taxon>
        <taxon>Arthropoda</taxon>
        <taxon>Hexapoda</taxon>
        <taxon>Insecta</taxon>
        <taxon>Pterygota</taxon>
        <taxon>Neoptera</taxon>
        <taxon>Endopterygota</taxon>
        <taxon>Diptera</taxon>
        <taxon>Nematocera</taxon>
        <taxon>Culicoidea</taxon>
        <taxon>Culicidae</taxon>
        <taxon>Culicinae</taxon>
        <taxon>Aedini</taxon>
        <taxon>Aedes</taxon>
        <taxon>Stegomyia</taxon>
    </lineage>
</organism>
<feature type="region of interest" description="Disordered" evidence="5">
    <location>
        <begin position="186"/>
        <end position="225"/>
    </location>
</feature>
<evidence type="ECO:0000256" key="4">
    <source>
        <dbReference type="ARBA" id="ARBA00022759"/>
    </source>
</evidence>
<reference evidence="6" key="2">
    <citation type="submission" date="2025-05" db="UniProtKB">
        <authorList>
            <consortium name="EnsemblMetazoa"/>
        </authorList>
    </citation>
    <scope>IDENTIFICATION</scope>
    <source>
        <strain evidence="6">Foshan</strain>
    </source>
</reference>
<proteinExistence type="predicted"/>
<feature type="compositionally biased region" description="Basic and acidic residues" evidence="5">
    <location>
        <begin position="205"/>
        <end position="225"/>
    </location>
</feature>
<dbReference type="EnsemblMetazoa" id="AALFPA23_020842.R30781">
    <property type="protein sequence ID" value="AALFPA23_020842.P30781"/>
    <property type="gene ID" value="AALFPA23_020842"/>
</dbReference>
<evidence type="ECO:0008006" key="8">
    <source>
        <dbReference type="Google" id="ProtNLM"/>
    </source>
</evidence>
<evidence type="ECO:0000256" key="1">
    <source>
        <dbReference type="ARBA" id="ARBA00022679"/>
    </source>
</evidence>
<dbReference type="PANTHER" id="PTHR37984">
    <property type="entry name" value="PROTEIN CBG26694"/>
    <property type="match status" value="1"/>
</dbReference>
<keyword evidence="2" id="KW-0548">Nucleotidyltransferase</keyword>
<keyword evidence="1" id="KW-0808">Transferase</keyword>
<name>A0ABM1ZR22_AEDAL</name>
<dbReference type="RefSeq" id="XP_062703294.1">
    <property type="nucleotide sequence ID" value="XM_062847310.1"/>
</dbReference>
<keyword evidence="4" id="KW-0255">Endonuclease</keyword>
<dbReference type="Proteomes" id="UP000069940">
    <property type="component" value="Unassembled WGS sequence"/>
</dbReference>
<feature type="region of interest" description="Disordered" evidence="5">
    <location>
        <begin position="251"/>
        <end position="283"/>
    </location>
</feature>
<dbReference type="InterPro" id="IPR021109">
    <property type="entry name" value="Peptidase_aspartic_dom_sf"/>
</dbReference>
<sequence>MSLTTTTEPYVPGTIPFSQYLEQLEFLFEHNNYSADRYKVSFLAVCGTEVYNQVKLLFPGQNVRDLTYKQITDELKKRYDKKDNDVIHTYKFWTRRQGQHEKSEDFVLAVKQLAELCGFGDFKDRAIRDALVIGTYDRQLQKRLFDEDDLTAAKAEKLIVNQELSTDRTRFVNRDDDKRVSVVARLGRRPDRGPARQSFRSRSGSFDRNRPYYDRSRSGSRRYEDDDPDKVFRCSFCHKPGHTKKFCFRLKRKSPKKSPRKTKPFVKFIGSPKPSTSHTSGLFKRLKKDLASDSEDEDSPCMMINTRNKVNEPCYVEALVQKTRLTMEIDCGSAESVISETLFLRNFRKYPIEDSRKRLYVIDGNRLSILGKVRVTVRLNGIAEDLYLVVLQGDKDFVPLMGRSWLDVFYSGWRDTFSRPVVPNRRVNALTDADAREEAVEQVKNFTGRPDRFGA</sequence>
<evidence type="ECO:0000256" key="2">
    <source>
        <dbReference type="ARBA" id="ARBA00022695"/>
    </source>
</evidence>
<evidence type="ECO:0000256" key="3">
    <source>
        <dbReference type="ARBA" id="ARBA00022722"/>
    </source>
</evidence>
<evidence type="ECO:0000313" key="7">
    <source>
        <dbReference type="Proteomes" id="UP000069940"/>
    </source>
</evidence>